<dbReference type="GO" id="GO:0000270">
    <property type="term" value="P:peptidoglycan metabolic process"/>
    <property type="evidence" value="ECO:0007669"/>
    <property type="project" value="TreeGrafter"/>
</dbReference>
<dbReference type="PANTHER" id="PTHR30023:SF0">
    <property type="entry name" value="PENICILLIN-SENSITIVE CARBOXYPEPTIDASE A"/>
    <property type="match status" value="1"/>
</dbReference>
<dbReference type="GO" id="GO:0006508">
    <property type="term" value="P:proteolysis"/>
    <property type="evidence" value="ECO:0007669"/>
    <property type="project" value="InterPro"/>
</dbReference>
<dbReference type="Proteomes" id="UP000193224">
    <property type="component" value="Unassembled WGS sequence"/>
</dbReference>
<dbReference type="GO" id="GO:0009002">
    <property type="term" value="F:serine-type D-Ala-D-Ala carboxypeptidase activity"/>
    <property type="evidence" value="ECO:0007669"/>
    <property type="project" value="UniProtKB-EC"/>
</dbReference>
<keyword evidence="5" id="KW-1185">Reference proteome</keyword>
<protein>
    <submittedName>
        <fullName evidence="4">D-alanyl-D-alanine carboxypeptidase DacB</fullName>
        <ecNumber evidence="4">3.4.16.4</ecNumber>
    </submittedName>
</protein>
<dbReference type="RefSeq" id="WP_085798940.1">
    <property type="nucleotide sequence ID" value="NZ_FWXB01000002.1"/>
</dbReference>
<evidence type="ECO:0000256" key="2">
    <source>
        <dbReference type="ARBA" id="ARBA00022801"/>
    </source>
</evidence>
<dbReference type="PRINTS" id="PR00922">
    <property type="entry name" value="DADACBPTASE3"/>
</dbReference>
<dbReference type="EMBL" id="FWXB01000002">
    <property type="protein sequence ID" value="SMC10978.1"/>
    <property type="molecule type" value="Genomic_DNA"/>
</dbReference>
<name>A0A1X7BMX5_9RHOB</name>
<dbReference type="SUPFAM" id="SSF56601">
    <property type="entry name" value="beta-lactamase/transpeptidase-like"/>
    <property type="match status" value="1"/>
</dbReference>
<dbReference type="OrthoDB" id="5372081at2"/>
<comment type="similarity">
    <text evidence="1">Belongs to the peptidase S13 family.</text>
</comment>
<dbReference type="PROSITE" id="PS51318">
    <property type="entry name" value="TAT"/>
    <property type="match status" value="1"/>
</dbReference>
<evidence type="ECO:0000256" key="1">
    <source>
        <dbReference type="ARBA" id="ARBA00006096"/>
    </source>
</evidence>
<evidence type="ECO:0000313" key="4">
    <source>
        <dbReference type="EMBL" id="SMC10978.1"/>
    </source>
</evidence>
<gene>
    <name evidence="4" type="primary">dacB</name>
    <name evidence="4" type="ORF">ROA7745_00787</name>
</gene>
<dbReference type="PANTHER" id="PTHR30023">
    <property type="entry name" value="D-ALANYL-D-ALANINE CARBOXYPEPTIDASE"/>
    <property type="match status" value="1"/>
</dbReference>
<keyword evidence="4" id="KW-0645">Protease</keyword>
<sequence length="501" mass="54025">MSRYTSRRVFLGGLLSGSLSGLAGVAMGEAPSVSLRPQLRPDGSRKKTATGVETLIREANLSGRVGCAVVDVKSGRVLEGVEAQSGHPPASVTKAVTALYALDALGADYRFETRLMAVGPVEDGVLQGDLVLVGGGDPTLDTDGLAEMATQLKQAGVESVKGRFLVYGGALPFTRAVDEDQPEQVGYNPSVSGINLNFNRVHFEWKRGSDGYDVTMEARTGKYRPKVTAARMQVVDRKGPVYTYTDGGSHDSWSVARKFLGKNGARWLPVRKPESYAAEVFGTLARSEGLALGLAEVVSEVPAGGRVLVTRRSDPLNEILRDMLKYSTNLTAEVVGQAATKKRKGEVQSIRSSAREMSHWAREVLGMKGARLVDHSGLGSMSRLSPEAMARGLAMVHRQGELKPILKPVALKDANGRKNKNHPVKVTAKTGTLYFVSGLAGYMTAADGTEMAFAIFAADKKRRDELPKKLGDRPPGARGWNSRAKRLQQKLIERWNTVYGS</sequence>
<feature type="chain" id="PRO_5010887414" evidence="3">
    <location>
        <begin position="24"/>
        <end position="501"/>
    </location>
</feature>
<feature type="signal peptide" evidence="3">
    <location>
        <begin position="1"/>
        <end position="23"/>
    </location>
</feature>
<accession>A0A1X7BMX5</accession>
<evidence type="ECO:0000256" key="3">
    <source>
        <dbReference type="SAM" id="SignalP"/>
    </source>
</evidence>
<evidence type="ECO:0000313" key="5">
    <source>
        <dbReference type="Proteomes" id="UP000193224"/>
    </source>
</evidence>
<organism evidence="4 5">
    <name type="scientific">Roseovarius aestuarii</name>
    <dbReference type="NCBI Taxonomy" id="475083"/>
    <lineage>
        <taxon>Bacteria</taxon>
        <taxon>Pseudomonadati</taxon>
        <taxon>Pseudomonadota</taxon>
        <taxon>Alphaproteobacteria</taxon>
        <taxon>Rhodobacterales</taxon>
        <taxon>Roseobacteraceae</taxon>
        <taxon>Roseovarius</taxon>
    </lineage>
</organism>
<dbReference type="Pfam" id="PF02113">
    <property type="entry name" value="Peptidase_S13"/>
    <property type="match status" value="1"/>
</dbReference>
<keyword evidence="2 4" id="KW-0378">Hydrolase</keyword>
<reference evidence="4 5" key="1">
    <citation type="submission" date="2017-03" db="EMBL/GenBank/DDBJ databases">
        <authorList>
            <person name="Afonso C.L."/>
            <person name="Miller P.J."/>
            <person name="Scott M.A."/>
            <person name="Spackman E."/>
            <person name="Goraichik I."/>
            <person name="Dimitrov K.M."/>
            <person name="Suarez D.L."/>
            <person name="Swayne D.E."/>
        </authorList>
    </citation>
    <scope>NUCLEOTIDE SEQUENCE [LARGE SCALE GENOMIC DNA]</scope>
    <source>
        <strain evidence="4 5">CECT 7745</strain>
    </source>
</reference>
<dbReference type="InterPro" id="IPR012338">
    <property type="entry name" value="Beta-lactam/transpept-like"/>
</dbReference>
<dbReference type="InterPro" id="IPR000667">
    <property type="entry name" value="Peptidase_S13"/>
</dbReference>
<dbReference type="NCBIfam" id="TIGR00666">
    <property type="entry name" value="PBP4"/>
    <property type="match status" value="1"/>
</dbReference>
<dbReference type="Gene3D" id="3.40.710.10">
    <property type="entry name" value="DD-peptidase/beta-lactamase superfamily"/>
    <property type="match status" value="2"/>
</dbReference>
<proteinExistence type="inferred from homology"/>
<keyword evidence="3" id="KW-0732">Signal</keyword>
<dbReference type="InterPro" id="IPR006311">
    <property type="entry name" value="TAT_signal"/>
</dbReference>
<keyword evidence="4" id="KW-0121">Carboxypeptidase</keyword>
<dbReference type="Gene3D" id="3.50.80.20">
    <property type="entry name" value="D-Ala-D-Ala carboxypeptidase C, peptidase S13"/>
    <property type="match status" value="1"/>
</dbReference>
<dbReference type="EC" id="3.4.16.4" evidence="4"/>
<dbReference type="AlphaFoldDB" id="A0A1X7BMX5"/>